<accession>A0A8J3XZL6</accession>
<gene>
    <name evidence="1" type="ORF">Pth03_64780</name>
</gene>
<dbReference type="Proteomes" id="UP000605992">
    <property type="component" value="Unassembled WGS sequence"/>
</dbReference>
<organism evidence="1 2">
    <name type="scientific">Planotetraspora thailandica</name>
    <dbReference type="NCBI Taxonomy" id="487172"/>
    <lineage>
        <taxon>Bacteria</taxon>
        <taxon>Bacillati</taxon>
        <taxon>Actinomycetota</taxon>
        <taxon>Actinomycetes</taxon>
        <taxon>Streptosporangiales</taxon>
        <taxon>Streptosporangiaceae</taxon>
        <taxon>Planotetraspora</taxon>
    </lineage>
</organism>
<reference evidence="1" key="1">
    <citation type="submission" date="2021-01" db="EMBL/GenBank/DDBJ databases">
        <title>Whole genome shotgun sequence of Planotetraspora thailandica NBRC 104271.</title>
        <authorList>
            <person name="Komaki H."/>
            <person name="Tamura T."/>
        </authorList>
    </citation>
    <scope>NUCLEOTIDE SEQUENCE</scope>
    <source>
        <strain evidence="1">NBRC 104271</strain>
    </source>
</reference>
<name>A0A8J3XZL6_9ACTN</name>
<dbReference type="AlphaFoldDB" id="A0A8J3XZL6"/>
<protein>
    <submittedName>
        <fullName evidence="1">Uncharacterized protein</fullName>
    </submittedName>
</protein>
<evidence type="ECO:0000313" key="2">
    <source>
        <dbReference type="Proteomes" id="UP000605992"/>
    </source>
</evidence>
<dbReference type="EMBL" id="BOOR01000060">
    <property type="protein sequence ID" value="GII58089.1"/>
    <property type="molecule type" value="Genomic_DNA"/>
</dbReference>
<evidence type="ECO:0000313" key="1">
    <source>
        <dbReference type="EMBL" id="GII58089.1"/>
    </source>
</evidence>
<comment type="caution">
    <text evidence="1">The sequence shown here is derived from an EMBL/GenBank/DDBJ whole genome shotgun (WGS) entry which is preliminary data.</text>
</comment>
<proteinExistence type="predicted"/>
<sequence>MSAVSLRHSRERDCRRMRRVGGIPGERVSACPDDQVHALDLRGVVNDVGDEAGLAEHLLREQGLFGVGYAAAVRVGADDEQLLEPWDGDKPGTAIAGAFEGVVATL</sequence>
<keyword evidence="2" id="KW-1185">Reference proteome</keyword>